<keyword evidence="5 6" id="KW-0472">Membrane</keyword>
<organism evidence="7 8">
    <name type="scientific">Variovorax humicola</name>
    <dbReference type="NCBI Taxonomy" id="1769758"/>
    <lineage>
        <taxon>Bacteria</taxon>
        <taxon>Pseudomonadati</taxon>
        <taxon>Pseudomonadota</taxon>
        <taxon>Betaproteobacteria</taxon>
        <taxon>Burkholderiales</taxon>
        <taxon>Comamonadaceae</taxon>
        <taxon>Variovorax</taxon>
    </lineage>
</organism>
<keyword evidence="4 6" id="KW-1133">Transmembrane helix</keyword>
<dbReference type="EMBL" id="JBBKZV010000014">
    <property type="protein sequence ID" value="MEJ8824469.1"/>
    <property type="molecule type" value="Genomic_DNA"/>
</dbReference>
<feature type="transmembrane region" description="Helical" evidence="6">
    <location>
        <begin position="172"/>
        <end position="192"/>
    </location>
</feature>
<feature type="transmembrane region" description="Helical" evidence="6">
    <location>
        <begin position="297"/>
        <end position="323"/>
    </location>
</feature>
<proteinExistence type="predicted"/>
<gene>
    <name evidence="7" type="ORF">WKW80_20920</name>
</gene>
<feature type="transmembrane region" description="Helical" evidence="6">
    <location>
        <begin position="225"/>
        <end position="247"/>
    </location>
</feature>
<feature type="transmembrane region" description="Helical" evidence="6">
    <location>
        <begin position="259"/>
        <end position="285"/>
    </location>
</feature>
<keyword evidence="2" id="KW-1003">Cell membrane</keyword>
<accession>A0ABU8W338</accession>
<dbReference type="PANTHER" id="PTHR30482:SF20">
    <property type="entry name" value="HIGH-AFFINITY BRANCHED-CHAIN AMINO ACID TRANSPORT SYSTEM PERMEASE PROTEIN LIVM"/>
    <property type="match status" value="1"/>
</dbReference>
<feature type="transmembrane region" description="Helical" evidence="6">
    <location>
        <begin position="117"/>
        <end position="135"/>
    </location>
</feature>
<dbReference type="PROSITE" id="PS51257">
    <property type="entry name" value="PROKAR_LIPOPROTEIN"/>
    <property type="match status" value="1"/>
</dbReference>
<dbReference type="InterPro" id="IPR043428">
    <property type="entry name" value="LivM-like"/>
</dbReference>
<evidence type="ECO:0000256" key="2">
    <source>
        <dbReference type="ARBA" id="ARBA00022475"/>
    </source>
</evidence>
<dbReference type="CDD" id="cd06581">
    <property type="entry name" value="TM_PBP1_LivM_like"/>
    <property type="match status" value="1"/>
</dbReference>
<dbReference type="Pfam" id="PF02653">
    <property type="entry name" value="BPD_transp_2"/>
    <property type="match status" value="1"/>
</dbReference>
<feature type="transmembrane region" description="Helical" evidence="6">
    <location>
        <begin position="39"/>
        <end position="57"/>
    </location>
</feature>
<comment type="caution">
    <text evidence="7">The sequence shown here is derived from an EMBL/GenBank/DDBJ whole genome shotgun (WGS) entry which is preliminary data.</text>
</comment>
<feature type="transmembrane region" description="Helical" evidence="6">
    <location>
        <begin position="89"/>
        <end position="110"/>
    </location>
</feature>
<evidence type="ECO:0000256" key="4">
    <source>
        <dbReference type="ARBA" id="ARBA00022989"/>
    </source>
</evidence>
<dbReference type="InterPro" id="IPR001851">
    <property type="entry name" value="ABC_transp_permease"/>
</dbReference>
<protein>
    <submittedName>
        <fullName evidence="7">Branched-chain amino acid ABC transporter permease</fullName>
    </submittedName>
</protein>
<sequence length="343" mass="36127">MKLNTLLHKDAERGPKLAVALVLLFACSLPLFLTDYRLFQATMVLVYAIAILGLNLLTGFTGQISLGHGAFFAMGAYVAAVLMDQFQVPYWATIPIAAAVCLVVGFLFGLPILKLEGHYLALATFSLAVALPQLLKHKSLEAWTGGVQGIVLSKAAPPIESLLGMHLSPDRWLYLVTLAIAAGLFLAAWHLLRGRIGRALIAIRDQPVAASSMGVNIVLFKNLAFAVSALYTGVAGALSAIAVAFVAPDSFTVFLSLSLMAGVVIGGLASIPGALFGALFLQFIPNLAGGISKAAPWAIYGSLLILCMFVAPGGAAATGRALVRRIRSWKRPASVARITEQST</sequence>
<keyword evidence="8" id="KW-1185">Reference proteome</keyword>
<feature type="transmembrane region" description="Helical" evidence="6">
    <location>
        <begin position="64"/>
        <end position="83"/>
    </location>
</feature>
<evidence type="ECO:0000256" key="5">
    <source>
        <dbReference type="ARBA" id="ARBA00023136"/>
    </source>
</evidence>
<reference evidence="7 8" key="1">
    <citation type="submission" date="2024-03" db="EMBL/GenBank/DDBJ databases">
        <title>Novel species of the genus Variovorax.</title>
        <authorList>
            <person name="Liu Q."/>
            <person name="Xin Y.-H."/>
        </authorList>
    </citation>
    <scope>NUCLEOTIDE SEQUENCE [LARGE SCALE GENOMIC DNA]</scope>
    <source>
        <strain evidence="7 8">KACC 18501</strain>
    </source>
</reference>
<evidence type="ECO:0000313" key="7">
    <source>
        <dbReference type="EMBL" id="MEJ8824469.1"/>
    </source>
</evidence>
<comment type="subcellular location">
    <subcellularLocation>
        <location evidence="1">Cell membrane</location>
        <topology evidence="1">Multi-pass membrane protein</topology>
    </subcellularLocation>
</comment>
<evidence type="ECO:0000256" key="6">
    <source>
        <dbReference type="SAM" id="Phobius"/>
    </source>
</evidence>
<evidence type="ECO:0000256" key="1">
    <source>
        <dbReference type="ARBA" id="ARBA00004651"/>
    </source>
</evidence>
<name>A0ABU8W338_9BURK</name>
<evidence type="ECO:0000256" key="3">
    <source>
        <dbReference type="ARBA" id="ARBA00022692"/>
    </source>
</evidence>
<dbReference type="Proteomes" id="UP001363010">
    <property type="component" value="Unassembled WGS sequence"/>
</dbReference>
<evidence type="ECO:0000313" key="8">
    <source>
        <dbReference type="Proteomes" id="UP001363010"/>
    </source>
</evidence>
<keyword evidence="3 6" id="KW-0812">Transmembrane</keyword>
<dbReference type="PANTHER" id="PTHR30482">
    <property type="entry name" value="HIGH-AFFINITY BRANCHED-CHAIN AMINO ACID TRANSPORT SYSTEM PERMEASE"/>
    <property type="match status" value="1"/>
</dbReference>
<feature type="transmembrane region" description="Helical" evidence="6">
    <location>
        <begin position="17"/>
        <end position="33"/>
    </location>
</feature>